<gene>
    <name evidence="2" type="ORF">AVDCRST_MAG92-3597</name>
</gene>
<dbReference type="InterPro" id="IPR036291">
    <property type="entry name" value="NAD(P)-bd_dom_sf"/>
</dbReference>
<dbReference type="AlphaFoldDB" id="A0A6J4JLR5"/>
<evidence type="ECO:0000259" key="1">
    <source>
        <dbReference type="Pfam" id="PF01370"/>
    </source>
</evidence>
<evidence type="ECO:0000313" key="2">
    <source>
        <dbReference type="EMBL" id="CAA9281765.1"/>
    </source>
</evidence>
<sequence length="326" mass="36819">MNPKRIFMTGASGCIGHYIAEALIQDTEHDLFFLVRNPSKLKFDYEARPGITILQGDLRQIDRFGDLLKTMDVAILAATAWGGQQETFDVNVVKTIRSMELLNPKVCQQVLYFSTASVLDRNNQPLKEAAHLGTEYIRSKYDCLARLSKLAIAPKITALFPTLVLGGDGNKPYSHISSGIADVVKWADLIRWLKADGSFHFIHGRDIAQVVQYLVDHPLNSELNPEVNGMSTNRLVLGNKRTTVNQAVEEVCAYLGKKIYFRFPLNLWLANFLIVVFRIQMAAWDRFSINYRHFTYQNPVNPGTFGLSTYCPTFTDILKISGIPRK</sequence>
<dbReference type="Gene3D" id="3.40.50.720">
    <property type="entry name" value="NAD(P)-binding Rossmann-like Domain"/>
    <property type="match status" value="1"/>
</dbReference>
<reference evidence="2" key="1">
    <citation type="submission" date="2020-02" db="EMBL/GenBank/DDBJ databases">
        <authorList>
            <person name="Meier V. D."/>
        </authorList>
    </citation>
    <scope>NUCLEOTIDE SEQUENCE</scope>
    <source>
        <strain evidence="2">AVDCRST_MAG92</strain>
    </source>
</reference>
<organism evidence="2">
    <name type="scientific">uncultured Coleofasciculus sp</name>
    <dbReference type="NCBI Taxonomy" id="1267456"/>
    <lineage>
        <taxon>Bacteria</taxon>
        <taxon>Bacillati</taxon>
        <taxon>Cyanobacteriota</taxon>
        <taxon>Cyanophyceae</taxon>
        <taxon>Coleofasciculales</taxon>
        <taxon>Coleofasciculaceae</taxon>
        <taxon>Coleofasciculus</taxon>
        <taxon>environmental samples</taxon>
    </lineage>
</organism>
<accession>A0A6J4JLR5</accession>
<dbReference type="Pfam" id="PF01370">
    <property type="entry name" value="Epimerase"/>
    <property type="match status" value="1"/>
</dbReference>
<dbReference type="SUPFAM" id="SSF51735">
    <property type="entry name" value="NAD(P)-binding Rossmann-fold domains"/>
    <property type="match status" value="1"/>
</dbReference>
<dbReference type="InterPro" id="IPR050177">
    <property type="entry name" value="Lipid_A_modif_metabolic_enz"/>
</dbReference>
<dbReference type="EMBL" id="CADCTM010000612">
    <property type="protein sequence ID" value="CAA9281765.1"/>
    <property type="molecule type" value="Genomic_DNA"/>
</dbReference>
<dbReference type="InterPro" id="IPR001509">
    <property type="entry name" value="Epimerase_deHydtase"/>
</dbReference>
<proteinExistence type="predicted"/>
<dbReference type="PANTHER" id="PTHR43245">
    <property type="entry name" value="BIFUNCTIONAL POLYMYXIN RESISTANCE PROTEIN ARNA"/>
    <property type="match status" value="1"/>
</dbReference>
<name>A0A6J4JLR5_9CYAN</name>
<feature type="domain" description="NAD-dependent epimerase/dehydratase" evidence="1">
    <location>
        <begin position="6"/>
        <end position="222"/>
    </location>
</feature>
<protein>
    <submittedName>
        <fullName evidence="2">Nucleoside-diphosphate-sugar epimerases</fullName>
    </submittedName>
</protein>
<dbReference type="PANTHER" id="PTHR43245:SF13">
    <property type="entry name" value="UDP-D-APIOSE_UDP-D-XYLOSE SYNTHASE 2"/>
    <property type="match status" value="1"/>
</dbReference>